<reference evidence="1" key="1">
    <citation type="submission" date="2017-07" db="EMBL/GenBank/DDBJ databases">
        <title>Taro Niue Genome Assembly and Annotation.</title>
        <authorList>
            <person name="Atibalentja N."/>
            <person name="Keating K."/>
            <person name="Fields C.J."/>
        </authorList>
    </citation>
    <scope>NUCLEOTIDE SEQUENCE</scope>
    <source>
        <strain evidence="1">Niue_2</strain>
        <tissue evidence="1">Leaf</tissue>
    </source>
</reference>
<dbReference type="AlphaFoldDB" id="A0A843VUV5"/>
<dbReference type="EMBL" id="NMUH01002526">
    <property type="protein sequence ID" value="MQM00529.1"/>
    <property type="molecule type" value="Genomic_DNA"/>
</dbReference>
<protein>
    <submittedName>
        <fullName evidence="1">Uncharacterized protein</fullName>
    </submittedName>
</protein>
<evidence type="ECO:0000313" key="1">
    <source>
        <dbReference type="EMBL" id="MQM00529.1"/>
    </source>
</evidence>
<keyword evidence="2" id="KW-1185">Reference proteome</keyword>
<evidence type="ECO:0000313" key="2">
    <source>
        <dbReference type="Proteomes" id="UP000652761"/>
    </source>
</evidence>
<organism evidence="1 2">
    <name type="scientific">Colocasia esculenta</name>
    <name type="common">Wild taro</name>
    <name type="synonym">Arum esculentum</name>
    <dbReference type="NCBI Taxonomy" id="4460"/>
    <lineage>
        <taxon>Eukaryota</taxon>
        <taxon>Viridiplantae</taxon>
        <taxon>Streptophyta</taxon>
        <taxon>Embryophyta</taxon>
        <taxon>Tracheophyta</taxon>
        <taxon>Spermatophyta</taxon>
        <taxon>Magnoliopsida</taxon>
        <taxon>Liliopsida</taxon>
        <taxon>Araceae</taxon>
        <taxon>Aroideae</taxon>
        <taxon>Colocasieae</taxon>
        <taxon>Colocasia</taxon>
    </lineage>
</organism>
<proteinExistence type="predicted"/>
<accession>A0A843VUV5</accession>
<dbReference type="Proteomes" id="UP000652761">
    <property type="component" value="Unassembled WGS sequence"/>
</dbReference>
<comment type="caution">
    <text evidence="1">The sequence shown here is derived from an EMBL/GenBank/DDBJ whole genome shotgun (WGS) entry which is preliminary data.</text>
</comment>
<name>A0A843VUV5_COLES</name>
<sequence length="106" mass="12117">MSDDDDNVVMGKKLGGEYYEVSILIAHDPPASLFIKDADRKNMNDVVGSHIIWFREYGYSPSLSLSLQKNRTTVNIVVAKKGYPYGVTYGYQQRHYSYILTEFKTP</sequence>
<gene>
    <name evidence="1" type="ORF">Taro_033269</name>
</gene>
<feature type="non-terminal residue" evidence="1">
    <location>
        <position position="106"/>
    </location>
</feature>